<comment type="caution">
    <text evidence="1">The sequence shown here is derived from an EMBL/GenBank/DDBJ whole genome shotgun (WGS) entry which is preliminary data.</text>
</comment>
<dbReference type="Proteomes" id="UP001501532">
    <property type="component" value="Unassembled WGS sequence"/>
</dbReference>
<name>A0ABP6L595_9ACTN</name>
<organism evidence="1 2">
    <name type="scientific">Streptomyces glomeratus</name>
    <dbReference type="NCBI Taxonomy" id="284452"/>
    <lineage>
        <taxon>Bacteria</taxon>
        <taxon>Bacillati</taxon>
        <taxon>Actinomycetota</taxon>
        <taxon>Actinomycetes</taxon>
        <taxon>Kitasatosporales</taxon>
        <taxon>Streptomycetaceae</taxon>
        <taxon>Streptomyces</taxon>
    </lineage>
</organism>
<accession>A0ABP6L595</accession>
<dbReference type="EMBL" id="BAAAUF010000010">
    <property type="protein sequence ID" value="GAA3032876.1"/>
    <property type="molecule type" value="Genomic_DNA"/>
</dbReference>
<keyword evidence="2" id="KW-1185">Reference proteome</keyword>
<evidence type="ECO:0000313" key="2">
    <source>
        <dbReference type="Proteomes" id="UP001501532"/>
    </source>
</evidence>
<gene>
    <name evidence="1" type="ORF">GCM10010448_13690</name>
</gene>
<protein>
    <submittedName>
        <fullName evidence="1">Uncharacterized protein</fullName>
    </submittedName>
</protein>
<proteinExistence type="predicted"/>
<evidence type="ECO:0000313" key="1">
    <source>
        <dbReference type="EMBL" id="GAA3032876.1"/>
    </source>
</evidence>
<sequence>MLAAQPGGEGQFLGRGGAAHLVEEGAALGAEQGVEAEVVHGAIVGQSVDGVRPAAVSARRGPRRLQGSDTMRLVRQNDQKRANSLPALASGCIDAARRWTARPEDHL</sequence>
<reference evidence="2" key="1">
    <citation type="journal article" date="2019" name="Int. J. Syst. Evol. Microbiol.">
        <title>The Global Catalogue of Microorganisms (GCM) 10K type strain sequencing project: providing services to taxonomists for standard genome sequencing and annotation.</title>
        <authorList>
            <consortium name="The Broad Institute Genomics Platform"/>
            <consortium name="The Broad Institute Genome Sequencing Center for Infectious Disease"/>
            <person name="Wu L."/>
            <person name="Ma J."/>
        </authorList>
    </citation>
    <scope>NUCLEOTIDE SEQUENCE [LARGE SCALE GENOMIC DNA]</scope>
    <source>
        <strain evidence="2">JCM 9091</strain>
    </source>
</reference>